<reference evidence="3 4" key="1">
    <citation type="submission" date="2022-05" db="EMBL/GenBank/DDBJ databases">
        <title>Chromosome-level reference genomes for two strains of Caenorhabditis briggsae: an improved platform for comparative genomics.</title>
        <authorList>
            <person name="Stevens L."/>
            <person name="Andersen E.C."/>
        </authorList>
    </citation>
    <scope>NUCLEOTIDE SEQUENCE [LARGE SCALE GENOMIC DNA]</scope>
    <source>
        <strain evidence="3">QX1410_ONT</strain>
        <tissue evidence="3">Whole-organism</tissue>
    </source>
</reference>
<feature type="compositionally biased region" description="Polar residues" evidence="1">
    <location>
        <begin position="71"/>
        <end position="83"/>
    </location>
</feature>
<proteinExistence type="predicted"/>
<protein>
    <submittedName>
        <fullName evidence="3">Uncharacterized protein</fullName>
    </submittedName>
</protein>
<gene>
    <name evidence="3" type="ORF">L3Y34_012276</name>
</gene>
<keyword evidence="2" id="KW-0732">Signal</keyword>
<dbReference type="EMBL" id="CP090896">
    <property type="protein sequence ID" value="ULT82919.1"/>
    <property type="molecule type" value="Genomic_DNA"/>
</dbReference>
<name>A0AAE9CV55_CAEBR</name>
<evidence type="ECO:0000256" key="2">
    <source>
        <dbReference type="SAM" id="SignalP"/>
    </source>
</evidence>
<evidence type="ECO:0000313" key="3">
    <source>
        <dbReference type="EMBL" id="ULT82919.1"/>
    </source>
</evidence>
<evidence type="ECO:0000256" key="1">
    <source>
        <dbReference type="SAM" id="MobiDB-lite"/>
    </source>
</evidence>
<dbReference type="Proteomes" id="UP000827892">
    <property type="component" value="Chromosome X"/>
</dbReference>
<feature type="compositionally biased region" description="Basic and acidic residues" evidence="1">
    <location>
        <begin position="59"/>
        <end position="68"/>
    </location>
</feature>
<sequence>MRLCVLLLLGLLLNCQLSIGLPTIQSPPSSSTDVFNSTSSELLQSSKTEPSILPENGEEEKLREKKGLQENNSDSDNATSGFGNDGILNSSTICGPISKCYVFPENCSFNCEVIYSVEKGRSHLYVRELNVGGVISIKRSSLLGYSKRVFSCFETVSLCFYGSEDSWGVLQYSFKKNSLIKAQPSDIISENTFLWAFEYPVINVGNEDKISFRIDPDRASGSFKDLFLKSH</sequence>
<organism evidence="3 4">
    <name type="scientific">Caenorhabditis briggsae</name>
    <dbReference type="NCBI Taxonomy" id="6238"/>
    <lineage>
        <taxon>Eukaryota</taxon>
        <taxon>Metazoa</taxon>
        <taxon>Ecdysozoa</taxon>
        <taxon>Nematoda</taxon>
        <taxon>Chromadorea</taxon>
        <taxon>Rhabditida</taxon>
        <taxon>Rhabditina</taxon>
        <taxon>Rhabditomorpha</taxon>
        <taxon>Rhabditoidea</taxon>
        <taxon>Rhabditidae</taxon>
        <taxon>Peloderinae</taxon>
        <taxon>Caenorhabditis</taxon>
    </lineage>
</organism>
<evidence type="ECO:0000313" key="4">
    <source>
        <dbReference type="Proteomes" id="UP000827892"/>
    </source>
</evidence>
<feature type="signal peptide" evidence="2">
    <location>
        <begin position="1"/>
        <end position="20"/>
    </location>
</feature>
<accession>A0AAE9CV55</accession>
<dbReference type="AlphaFoldDB" id="A0AAE9CV55"/>
<feature type="chain" id="PRO_5042040154" evidence="2">
    <location>
        <begin position="21"/>
        <end position="231"/>
    </location>
</feature>
<feature type="compositionally biased region" description="Low complexity" evidence="1">
    <location>
        <begin position="29"/>
        <end position="40"/>
    </location>
</feature>
<feature type="region of interest" description="Disordered" evidence="1">
    <location>
        <begin position="26"/>
        <end position="83"/>
    </location>
</feature>